<keyword evidence="4" id="KW-1185">Reference proteome</keyword>
<reference evidence="3 4" key="1">
    <citation type="journal article" date="2016" name="Mol. Biol. Evol.">
        <title>Comparative Genomics of Early-Diverging Mushroom-Forming Fungi Provides Insights into the Origins of Lignocellulose Decay Capabilities.</title>
        <authorList>
            <person name="Nagy L.G."/>
            <person name="Riley R."/>
            <person name="Tritt A."/>
            <person name="Adam C."/>
            <person name="Daum C."/>
            <person name="Floudas D."/>
            <person name="Sun H."/>
            <person name="Yadav J.S."/>
            <person name="Pangilinan J."/>
            <person name="Larsson K.H."/>
            <person name="Matsuura K."/>
            <person name="Barry K."/>
            <person name="Labutti K."/>
            <person name="Kuo R."/>
            <person name="Ohm R.A."/>
            <person name="Bhattacharya S.S."/>
            <person name="Shirouzu T."/>
            <person name="Yoshinaga Y."/>
            <person name="Martin F.M."/>
            <person name="Grigoriev I.V."/>
            <person name="Hibbett D.S."/>
        </authorList>
    </citation>
    <scope>NUCLEOTIDE SEQUENCE [LARGE SCALE GENOMIC DNA]</scope>
    <source>
        <strain evidence="3 4">HHB10207 ss-3</strain>
    </source>
</reference>
<evidence type="ECO:0000256" key="1">
    <source>
        <dbReference type="SAM" id="MobiDB-lite"/>
    </source>
</evidence>
<dbReference type="STRING" id="1314776.A0A165YDD8"/>
<name>A0A165YDD8_9AGAM</name>
<evidence type="ECO:0000313" key="4">
    <source>
        <dbReference type="Proteomes" id="UP000076798"/>
    </source>
</evidence>
<feature type="region of interest" description="Disordered" evidence="1">
    <location>
        <begin position="30"/>
        <end position="109"/>
    </location>
</feature>
<feature type="compositionally biased region" description="Basic and acidic residues" evidence="1">
    <location>
        <begin position="57"/>
        <end position="82"/>
    </location>
</feature>
<feature type="region of interest" description="Disordered" evidence="1">
    <location>
        <begin position="308"/>
        <end position="341"/>
    </location>
</feature>
<dbReference type="AlphaFoldDB" id="A0A165YDD8"/>
<accession>A0A165YDD8</accession>
<feature type="compositionally biased region" description="Polar residues" evidence="1">
    <location>
        <begin position="30"/>
        <end position="42"/>
    </location>
</feature>
<dbReference type="Gene3D" id="3.40.50.1010">
    <property type="entry name" value="5'-nuclease"/>
    <property type="match status" value="1"/>
</dbReference>
<evidence type="ECO:0000259" key="2">
    <source>
        <dbReference type="Pfam" id="PF13638"/>
    </source>
</evidence>
<sequence>MSDAATKASILSEPFNHWRKRTNIQVEQLERSVNTKSNHYDSNNGGNHWRGRHNRHRSDSHPRQQNEARRANTRDDNRHEGSDATPTPRVNGRRSPNAVNGTPDNQSSTADVVITDASLLIHAPSQLRKWCQQSRSETVIVPLEALNTLDALKKGSSPVAKLARAASRVLEQQVGVNDRIKVQRDEAFLPWEEVMKGVEERGKVENTEKDLSTKDVERAQAAQTFPPPPEWLRRTLCCAAYEVSSTSAQKESESEKKKPRIVLALSSPHPASAPHPHANPKSDRASGSLLLTWAGLLSIPTIVIPADPLPQPSPNPPHVHVKDREATKPERKSLVERPPAALAMEGAKVNVSTTASLGATEGKKVIRLLTRGEKLEP</sequence>
<feature type="compositionally biased region" description="Polar residues" evidence="1">
    <location>
        <begin position="97"/>
        <end position="109"/>
    </location>
</feature>
<dbReference type="InterPro" id="IPR002716">
    <property type="entry name" value="PIN_dom"/>
</dbReference>
<feature type="compositionally biased region" description="Basic and acidic residues" evidence="1">
    <location>
        <begin position="320"/>
        <end position="335"/>
    </location>
</feature>
<dbReference type="OrthoDB" id="69928at2759"/>
<gene>
    <name evidence="3" type="ORF">SISSUDRAFT_1054623</name>
</gene>
<protein>
    <recommendedName>
        <fullName evidence="2">PIN domain-containing protein</fullName>
    </recommendedName>
</protein>
<dbReference type="Proteomes" id="UP000076798">
    <property type="component" value="Unassembled WGS sequence"/>
</dbReference>
<dbReference type="EMBL" id="KV428265">
    <property type="protein sequence ID" value="KZT33124.1"/>
    <property type="molecule type" value="Genomic_DNA"/>
</dbReference>
<feature type="domain" description="PIN" evidence="2">
    <location>
        <begin position="114"/>
        <end position="192"/>
    </location>
</feature>
<feature type="compositionally biased region" description="Pro residues" evidence="1">
    <location>
        <begin position="308"/>
        <end position="317"/>
    </location>
</feature>
<organism evidence="3 4">
    <name type="scientific">Sistotremastrum suecicum HHB10207 ss-3</name>
    <dbReference type="NCBI Taxonomy" id="1314776"/>
    <lineage>
        <taxon>Eukaryota</taxon>
        <taxon>Fungi</taxon>
        <taxon>Dikarya</taxon>
        <taxon>Basidiomycota</taxon>
        <taxon>Agaricomycotina</taxon>
        <taxon>Agaricomycetes</taxon>
        <taxon>Sistotremastrales</taxon>
        <taxon>Sistotremastraceae</taxon>
        <taxon>Sistotremastrum</taxon>
    </lineage>
</organism>
<proteinExistence type="predicted"/>
<dbReference type="Pfam" id="PF13638">
    <property type="entry name" value="PIN_4"/>
    <property type="match status" value="1"/>
</dbReference>
<evidence type="ECO:0000313" key="3">
    <source>
        <dbReference type="EMBL" id="KZT33124.1"/>
    </source>
</evidence>